<gene>
    <name evidence="2" type="ORF">R69776_02011</name>
</gene>
<protein>
    <submittedName>
        <fullName evidence="2">Uncharacterized protein</fullName>
    </submittedName>
</protein>
<dbReference type="RefSeq" id="WP_200567260.1">
    <property type="nucleotide sequence ID" value="NZ_CAJNAW010000013.1"/>
</dbReference>
<sequence length="86" mass="9580">MMAFYAFVLVALVVLVSVVRSLVIIFSQSTKRAARVRRIAGLWVTRIASVAVLWIAVNYWIGVDLRSKAHDCKKTPSDGGRYIAEV</sequence>
<keyword evidence="1" id="KW-0472">Membrane</keyword>
<evidence type="ECO:0000256" key="1">
    <source>
        <dbReference type="SAM" id="Phobius"/>
    </source>
</evidence>
<keyword evidence="1" id="KW-0812">Transmembrane</keyword>
<keyword evidence="3" id="KW-1185">Reference proteome</keyword>
<feature type="transmembrane region" description="Helical" evidence="1">
    <location>
        <begin position="6"/>
        <end position="27"/>
    </location>
</feature>
<accession>A0ABM8R3X3</accession>
<name>A0ABM8R3X3_9BURK</name>
<evidence type="ECO:0000313" key="2">
    <source>
        <dbReference type="EMBL" id="CAE6731636.1"/>
    </source>
</evidence>
<comment type="caution">
    <text evidence="2">The sequence shown here is derived from an EMBL/GenBank/DDBJ whole genome shotgun (WGS) entry which is preliminary data.</text>
</comment>
<feature type="transmembrane region" description="Helical" evidence="1">
    <location>
        <begin position="39"/>
        <end position="61"/>
    </location>
</feature>
<dbReference type="Proteomes" id="UP000673821">
    <property type="component" value="Unassembled WGS sequence"/>
</dbReference>
<evidence type="ECO:0000313" key="3">
    <source>
        <dbReference type="Proteomes" id="UP000673821"/>
    </source>
</evidence>
<keyword evidence="1" id="KW-1133">Transmembrane helix</keyword>
<dbReference type="EMBL" id="CAJNBH010000005">
    <property type="protein sequence ID" value="CAE6731636.1"/>
    <property type="molecule type" value="Genomic_DNA"/>
</dbReference>
<organism evidence="2 3">
    <name type="scientific">Paraburkholderia nemoris</name>
    <dbReference type="NCBI Taxonomy" id="2793076"/>
    <lineage>
        <taxon>Bacteria</taxon>
        <taxon>Pseudomonadati</taxon>
        <taxon>Pseudomonadota</taxon>
        <taxon>Betaproteobacteria</taxon>
        <taxon>Burkholderiales</taxon>
        <taxon>Burkholderiaceae</taxon>
        <taxon>Paraburkholderia</taxon>
    </lineage>
</organism>
<dbReference type="GeneID" id="97054836"/>
<proteinExistence type="predicted"/>
<reference evidence="2 3" key="1">
    <citation type="submission" date="2021-02" db="EMBL/GenBank/DDBJ databases">
        <authorList>
            <person name="Vanwijnsberghe S."/>
        </authorList>
    </citation>
    <scope>NUCLEOTIDE SEQUENCE [LARGE SCALE GENOMIC DNA]</scope>
    <source>
        <strain evidence="2 3">R-69776</strain>
    </source>
</reference>